<organism evidence="3 4">
    <name type="scientific">Cyphellophora attinorum</name>
    <dbReference type="NCBI Taxonomy" id="1664694"/>
    <lineage>
        <taxon>Eukaryota</taxon>
        <taxon>Fungi</taxon>
        <taxon>Dikarya</taxon>
        <taxon>Ascomycota</taxon>
        <taxon>Pezizomycotina</taxon>
        <taxon>Eurotiomycetes</taxon>
        <taxon>Chaetothyriomycetidae</taxon>
        <taxon>Chaetothyriales</taxon>
        <taxon>Cyphellophoraceae</taxon>
        <taxon>Cyphellophora</taxon>
    </lineage>
</organism>
<evidence type="ECO:0000313" key="3">
    <source>
        <dbReference type="EMBL" id="KPI34593.1"/>
    </source>
</evidence>
<dbReference type="AlphaFoldDB" id="A0A0N1GWZ1"/>
<reference evidence="3 4" key="1">
    <citation type="submission" date="2015-06" db="EMBL/GenBank/DDBJ databases">
        <title>Draft genome of the ant-associated black yeast Phialophora attae CBS 131958.</title>
        <authorList>
            <person name="Moreno L.F."/>
            <person name="Stielow B.J."/>
            <person name="de Hoog S."/>
            <person name="Vicente V.A."/>
            <person name="Weiss V.A."/>
            <person name="de Vries M."/>
            <person name="Cruz L.M."/>
            <person name="Souza E.M."/>
        </authorList>
    </citation>
    <scope>NUCLEOTIDE SEQUENCE [LARGE SCALE GENOMIC DNA]</scope>
    <source>
        <strain evidence="3 4">CBS 131958</strain>
    </source>
</reference>
<proteinExistence type="predicted"/>
<dbReference type="InterPro" id="IPR021514">
    <property type="entry name" value="DUF3176"/>
</dbReference>
<keyword evidence="2" id="KW-0812">Transmembrane</keyword>
<dbReference type="Proteomes" id="UP000038010">
    <property type="component" value="Unassembled WGS sequence"/>
</dbReference>
<dbReference type="RefSeq" id="XP_017994556.1">
    <property type="nucleotide sequence ID" value="XM_018145084.1"/>
</dbReference>
<keyword evidence="2" id="KW-0472">Membrane</keyword>
<dbReference type="PANTHER" id="PTHR37576">
    <property type="entry name" value="DEFECT AT LOW TEMPERATURE PROTEIN 1"/>
    <property type="match status" value="1"/>
</dbReference>
<evidence type="ECO:0000313" key="4">
    <source>
        <dbReference type="Proteomes" id="UP000038010"/>
    </source>
</evidence>
<feature type="transmembrane region" description="Helical" evidence="2">
    <location>
        <begin position="440"/>
        <end position="461"/>
    </location>
</feature>
<dbReference type="STRING" id="1664694.A0A0N1GWZ1"/>
<feature type="transmembrane region" description="Helical" evidence="2">
    <location>
        <begin position="20"/>
        <end position="40"/>
    </location>
</feature>
<protein>
    <submittedName>
        <fullName evidence="3">Uncharacterized protein</fullName>
    </submittedName>
</protein>
<dbReference type="Pfam" id="PF11374">
    <property type="entry name" value="DUF3176"/>
    <property type="match status" value="1"/>
</dbReference>
<dbReference type="VEuPathDB" id="FungiDB:AB675_4913"/>
<evidence type="ECO:0000256" key="1">
    <source>
        <dbReference type="SAM" id="MobiDB-lite"/>
    </source>
</evidence>
<dbReference type="OrthoDB" id="5357734at2759"/>
<name>A0A0N1GWZ1_9EURO</name>
<keyword evidence="2" id="KW-1133">Transmembrane helix</keyword>
<gene>
    <name evidence="3" type="ORF">AB675_4913</name>
</gene>
<sequence length="588" mass="62842">MPTPNPWTPGAFARMPWLPVTGFFVSLIGLAASTAILVYSDGKPIADWPFQPPTYLAIATVITNICLFYVLKEGANISWWHTATRSTTIGDLHRNYLFGSSFQDAVLSGRHINFVALSCIIATIAQVNSPLLQRASRAVVEPLFSQATVQLRLINIVPDTYFTGYVSGRGYDASLYSADFANVASDFNNNATIDAPNTGCRGTCATSVEGLGFALTCSSYSLPFNLIPQTDSSGSIELGNGTAVDGIDVFESHFGWSVIAPSNFSIGIAHKSTPDCSGELLISNCTLRTAKVRYPVIIDGNSSTIALDPHTDIFADQVLEPYILTSTPRQGANLFSGVWLGLQNKFSSSAHLRFVGAVGYEFTSRGNLATQYAVVNGSRSDSQAIGSSCDLYFRDPMTELLAGARNLMFRLSVAAANESTPLQTLSATDTQARAVFRTQYAYLGGALAITLIALLMAVALFKGYSELGRKMTMSPIEIAKAFDAAILRGVDSNARVDSIVKQAGRKGVRYGVATGGYQGGEFGTTTYHETGDDTHELSASRHNAAAAKEPFVRSDGSLNSSTAASELKLHMGASDSMRAPRKGERFGG</sequence>
<dbReference type="GeneID" id="28736964"/>
<accession>A0A0N1GWZ1</accession>
<feature type="transmembrane region" description="Helical" evidence="2">
    <location>
        <begin position="52"/>
        <end position="71"/>
    </location>
</feature>
<feature type="region of interest" description="Disordered" evidence="1">
    <location>
        <begin position="541"/>
        <end position="588"/>
    </location>
</feature>
<evidence type="ECO:0000256" key="2">
    <source>
        <dbReference type="SAM" id="Phobius"/>
    </source>
</evidence>
<comment type="caution">
    <text evidence="3">The sequence shown here is derived from an EMBL/GenBank/DDBJ whole genome shotgun (WGS) entry which is preliminary data.</text>
</comment>
<dbReference type="EMBL" id="LFJN01000055">
    <property type="protein sequence ID" value="KPI34593.1"/>
    <property type="molecule type" value="Genomic_DNA"/>
</dbReference>
<dbReference type="PANTHER" id="PTHR37576:SF2">
    <property type="entry name" value="DEFECT AT LOW TEMPERATURE PROTEIN 1"/>
    <property type="match status" value="1"/>
</dbReference>
<keyword evidence="4" id="KW-1185">Reference proteome</keyword>